<proteinExistence type="predicted"/>
<evidence type="ECO:0000313" key="2">
    <source>
        <dbReference type="Proteomes" id="UP000234681"/>
    </source>
</evidence>
<dbReference type="EMBL" id="CH473962">
    <property type="protein sequence ID" value="EDL98637.1"/>
    <property type="molecule type" value="Genomic_DNA"/>
</dbReference>
<dbReference type="Proteomes" id="UP000234681">
    <property type="component" value="Chromosome 5"/>
</dbReference>
<reference evidence="2" key="1">
    <citation type="submission" date="2005-09" db="EMBL/GenBank/DDBJ databases">
        <authorList>
            <person name="Mural R.J."/>
            <person name="Li P.W."/>
            <person name="Adams M.D."/>
            <person name="Amanatides P.G."/>
            <person name="Baden-Tillson H."/>
            <person name="Barnstead M."/>
            <person name="Chin S.H."/>
            <person name="Dew I."/>
            <person name="Evans C.A."/>
            <person name="Ferriera S."/>
            <person name="Flanigan M."/>
            <person name="Fosler C."/>
            <person name="Glodek A."/>
            <person name="Gu Z."/>
            <person name="Holt R.A."/>
            <person name="Jennings D."/>
            <person name="Kraft C.L."/>
            <person name="Lu F."/>
            <person name="Nguyen T."/>
            <person name="Nusskern D.R."/>
            <person name="Pfannkoch C.M."/>
            <person name="Sitter C."/>
            <person name="Sutton G.G."/>
            <person name="Venter J.C."/>
            <person name="Wang Z."/>
            <person name="Woodage T."/>
            <person name="Zheng X.H."/>
            <person name="Zhong F."/>
        </authorList>
    </citation>
    <scope>NUCLEOTIDE SEQUENCE [LARGE SCALE GENOMIC DNA]</scope>
    <source>
        <strain>BN</strain>
        <strain evidence="2">Sprague-Dawley</strain>
    </source>
</reference>
<gene>
    <name evidence="1" type="ORF">rCG_55025</name>
</gene>
<accession>A6IIR7</accession>
<name>A6IIR7_RAT</name>
<sequence length="24" mass="2526">MSLTVQSVEGILGWCELSVNSAVC</sequence>
<evidence type="ECO:0000313" key="1">
    <source>
        <dbReference type="EMBL" id="EDL98637.1"/>
    </source>
</evidence>
<dbReference type="AlphaFoldDB" id="A6IIR7"/>
<organism evidence="1 2">
    <name type="scientific">Rattus norvegicus</name>
    <name type="common">Rat</name>
    <dbReference type="NCBI Taxonomy" id="10116"/>
    <lineage>
        <taxon>Eukaryota</taxon>
        <taxon>Metazoa</taxon>
        <taxon>Chordata</taxon>
        <taxon>Craniata</taxon>
        <taxon>Vertebrata</taxon>
        <taxon>Euteleostomi</taxon>
        <taxon>Mammalia</taxon>
        <taxon>Eutheria</taxon>
        <taxon>Euarchontoglires</taxon>
        <taxon>Glires</taxon>
        <taxon>Rodentia</taxon>
        <taxon>Myomorpha</taxon>
        <taxon>Muroidea</taxon>
        <taxon>Muridae</taxon>
        <taxon>Murinae</taxon>
        <taxon>Rattus</taxon>
    </lineage>
</organism>
<protein>
    <submittedName>
        <fullName evidence="1">RCG55025</fullName>
    </submittedName>
</protein>